<dbReference type="Proteomes" id="UP001431783">
    <property type="component" value="Unassembled WGS sequence"/>
</dbReference>
<protein>
    <submittedName>
        <fullName evidence="2">Uncharacterized protein</fullName>
    </submittedName>
</protein>
<dbReference type="EMBL" id="JARQZJ010000126">
    <property type="protein sequence ID" value="KAK9890572.1"/>
    <property type="molecule type" value="Genomic_DNA"/>
</dbReference>
<feature type="coiled-coil region" evidence="1">
    <location>
        <begin position="580"/>
        <end position="647"/>
    </location>
</feature>
<organism evidence="2 3">
    <name type="scientific">Henosepilachna vigintioctopunctata</name>
    <dbReference type="NCBI Taxonomy" id="420089"/>
    <lineage>
        <taxon>Eukaryota</taxon>
        <taxon>Metazoa</taxon>
        <taxon>Ecdysozoa</taxon>
        <taxon>Arthropoda</taxon>
        <taxon>Hexapoda</taxon>
        <taxon>Insecta</taxon>
        <taxon>Pterygota</taxon>
        <taxon>Neoptera</taxon>
        <taxon>Endopterygota</taxon>
        <taxon>Coleoptera</taxon>
        <taxon>Polyphaga</taxon>
        <taxon>Cucujiformia</taxon>
        <taxon>Coccinelloidea</taxon>
        <taxon>Coccinellidae</taxon>
        <taxon>Epilachninae</taxon>
        <taxon>Epilachnini</taxon>
        <taxon>Henosepilachna</taxon>
    </lineage>
</organism>
<evidence type="ECO:0000256" key="1">
    <source>
        <dbReference type="SAM" id="Coils"/>
    </source>
</evidence>
<keyword evidence="3" id="KW-1185">Reference proteome</keyword>
<dbReference type="SMART" id="SM00150">
    <property type="entry name" value="SPEC"/>
    <property type="match status" value="3"/>
</dbReference>
<feature type="coiled-coil region" evidence="1">
    <location>
        <begin position="403"/>
        <end position="434"/>
    </location>
</feature>
<proteinExistence type="predicted"/>
<dbReference type="GO" id="GO:0005737">
    <property type="term" value="C:cytoplasm"/>
    <property type="evidence" value="ECO:0007669"/>
    <property type="project" value="UniProtKB-ARBA"/>
</dbReference>
<keyword evidence="1" id="KW-0175">Coiled coil</keyword>
<dbReference type="InterPro" id="IPR018159">
    <property type="entry name" value="Spectrin/alpha-actinin"/>
</dbReference>
<gene>
    <name evidence="2" type="ORF">WA026_011942</name>
</gene>
<accession>A0AAW1VCS5</accession>
<dbReference type="SUPFAM" id="SSF46966">
    <property type="entry name" value="Spectrin repeat"/>
    <property type="match status" value="5"/>
</dbReference>
<dbReference type="Gene3D" id="1.20.58.60">
    <property type="match status" value="3"/>
</dbReference>
<evidence type="ECO:0000313" key="2">
    <source>
        <dbReference type="EMBL" id="KAK9890572.1"/>
    </source>
</evidence>
<feature type="coiled-coil region" evidence="1">
    <location>
        <begin position="475"/>
        <end position="502"/>
    </location>
</feature>
<dbReference type="PANTHER" id="PTHR11915">
    <property type="entry name" value="SPECTRIN/FILAMIN RELATED CYTOSKELETAL PROTEIN"/>
    <property type="match status" value="1"/>
</dbReference>
<dbReference type="AlphaFoldDB" id="A0AAW1VCS5"/>
<name>A0AAW1VCS5_9CUCU</name>
<reference evidence="2 3" key="1">
    <citation type="submission" date="2023-03" db="EMBL/GenBank/DDBJ databases">
        <title>Genome insight into feeding habits of ladybird beetles.</title>
        <authorList>
            <person name="Li H.-S."/>
            <person name="Huang Y.-H."/>
            <person name="Pang H."/>
        </authorList>
    </citation>
    <scope>NUCLEOTIDE SEQUENCE [LARGE SCALE GENOMIC DNA]</scope>
    <source>
        <strain evidence="2">SYSU_2023b</strain>
        <tissue evidence="2">Whole body</tissue>
    </source>
</reference>
<evidence type="ECO:0000313" key="3">
    <source>
        <dbReference type="Proteomes" id="UP001431783"/>
    </source>
</evidence>
<comment type="caution">
    <text evidence="2">The sequence shown here is derived from an EMBL/GenBank/DDBJ whole genome shotgun (WGS) entry which is preliminary data.</text>
</comment>
<feature type="coiled-coil region" evidence="1">
    <location>
        <begin position="197"/>
        <end position="235"/>
    </location>
</feature>
<sequence>MKDWHKRIAELIKDRTEALKQNILQLRDAKNKISESIQFINNIEAQLKELNKPIGSKVEDVKSVLVIYENILKDLKANKEKLSDVPSSEELSNILTTQDELIRSIEDQISRLRQLLLLREQFIALITEIMTFITKYTEIIRDIEKTGGTIEDKIKKYDDVIVRIQECEAILASAYDKGQQIAADCSVQDQNSITEQLQSLKNSLLTLRRAVEKQRQEHENTAAEHKKLAAALEEILDLLHSKEGKAKSRPLLKRSVDSVDKEIEEHKRFAKEIFKSLDKIRTIQQAAKNDDSMPSALLEQLSEANSLLTHLPQDLEDREKYLLLNRELREKYESLKTKFFDWIKEADIRLESFKEGVDFQNILTDLEEHKIFFSTEGNMKELVTVHIQKAADEIWPSLTSSEQEELSKERQNLTQTLKNTLNSAKSQRAQLEQGAEIWKEYSQSLDKVKSVIARTKFVDEPVSTLAGLHFNIQKISHALNDIQNQQHELDLLSQRVAEIIQQADSNNKKNIEAQSREVSNEWSSLVSDLENRRETLTKLAQVWETFEGRWQNFESLLTGIEEKAKHIETVVRNKEHVISTKRLIEELQSEADSLESYKEEIDELSRNVVYFLSGVSKASSNVLTEKLAQLDKTYKGLKENLSNRRAQVLADLEAIEKCLALIFEKKNILNILREEVKNFTYSIRTRRKLKNS</sequence>